<dbReference type="RefSeq" id="WP_121288068.1">
    <property type="nucleotide sequence ID" value="NZ_RCCK01000018.1"/>
</dbReference>
<dbReference type="Proteomes" id="UP000297429">
    <property type="component" value="Unassembled WGS sequence"/>
</dbReference>
<dbReference type="OrthoDB" id="7064319at2"/>
<organism evidence="1 3">
    <name type="scientific">Pedobacter alluvionis</name>
    <dbReference type="NCBI Taxonomy" id="475253"/>
    <lineage>
        <taxon>Bacteria</taxon>
        <taxon>Pseudomonadati</taxon>
        <taxon>Bacteroidota</taxon>
        <taxon>Sphingobacteriia</taxon>
        <taxon>Sphingobacteriales</taxon>
        <taxon>Sphingobacteriaceae</taxon>
        <taxon>Pedobacter</taxon>
    </lineage>
</organism>
<evidence type="ECO:0000313" key="1">
    <source>
        <dbReference type="EMBL" id="RLJ69178.1"/>
    </source>
</evidence>
<dbReference type="EMBL" id="SOPX01000003">
    <property type="protein sequence ID" value="TFB29727.1"/>
    <property type="molecule type" value="Genomic_DNA"/>
</dbReference>
<proteinExistence type="predicted"/>
<evidence type="ECO:0000313" key="2">
    <source>
        <dbReference type="EMBL" id="TFB29727.1"/>
    </source>
</evidence>
<protein>
    <submittedName>
        <fullName evidence="1">Immunity protein 26 of polymorphic toxin system</fullName>
    </submittedName>
</protein>
<name>A0A497XMY8_9SPHI</name>
<dbReference type="AlphaFoldDB" id="A0A497XMY8"/>
<sequence>MSKVKKKYVEGGEVFCIPLFWIGENYDPTNPLILSKQDDNKAFAFGRAIEDRGGAGILVEIFDLLGPIKTKCDEIVNSNRLFDPILMFWQGVRKKRWKVVCKTANYNKYVDSGYSDIKMVMEEGDGFYLKTFDTGEKSILSASDASSYESAKIWHPIHLEKRIAERIL</sequence>
<evidence type="ECO:0000313" key="3">
    <source>
        <dbReference type="Proteomes" id="UP000273898"/>
    </source>
</evidence>
<accession>A0A497XMY8</accession>
<dbReference type="InterPro" id="IPR029278">
    <property type="entry name" value="Imm26"/>
</dbReference>
<evidence type="ECO:0000313" key="4">
    <source>
        <dbReference type="Proteomes" id="UP000297429"/>
    </source>
</evidence>
<reference evidence="1 3" key="1">
    <citation type="submission" date="2018-10" db="EMBL/GenBank/DDBJ databases">
        <title>Genomic Encyclopedia of Archaeal and Bacterial Type Strains, Phase II (KMG-II): from individual species to whole genera.</title>
        <authorList>
            <person name="Goeker M."/>
        </authorList>
    </citation>
    <scope>NUCLEOTIDE SEQUENCE [LARGE SCALE GENOMIC DNA]</scope>
    <source>
        <strain evidence="1 3">DSM 19624</strain>
    </source>
</reference>
<gene>
    <name evidence="1" type="ORF">BCL90_5271</name>
    <name evidence="2" type="ORF">E3V97_16145</name>
</gene>
<reference evidence="2 4" key="2">
    <citation type="submission" date="2019-03" db="EMBL/GenBank/DDBJ databases">
        <authorList>
            <person name="He R.-H."/>
        </authorList>
    </citation>
    <scope>NUCLEOTIDE SEQUENCE [LARGE SCALE GENOMIC DNA]</scope>
    <source>
        <strain evidence="2 4">DSM 19624</strain>
    </source>
</reference>
<comment type="caution">
    <text evidence="1">The sequence shown here is derived from an EMBL/GenBank/DDBJ whole genome shotgun (WGS) entry which is preliminary data.</text>
</comment>
<dbReference type="Pfam" id="PF15428">
    <property type="entry name" value="Imm26"/>
    <property type="match status" value="1"/>
</dbReference>
<keyword evidence="4" id="KW-1185">Reference proteome</keyword>
<dbReference type="Proteomes" id="UP000273898">
    <property type="component" value="Unassembled WGS sequence"/>
</dbReference>
<dbReference type="EMBL" id="RCCK01000018">
    <property type="protein sequence ID" value="RLJ69178.1"/>
    <property type="molecule type" value="Genomic_DNA"/>
</dbReference>